<dbReference type="InterPro" id="IPR041920">
    <property type="entry name" value="ROS/MUCR_sf"/>
</dbReference>
<protein>
    <submittedName>
        <fullName evidence="3">Transcriptional regulatory protein ros</fullName>
    </submittedName>
</protein>
<dbReference type="EMBL" id="LR743510">
    <property type="protein sequence ID" value="CAA2137699.1"/>
    <property type="molecule type" value="Genomic_DNA"/>
</dbReference>
<gene>
    <name evidence="3" type="primary">ros_3</name>
    <name evidence="3" type="ORF">MBLL_00784</name>
</gene>
<reference evidence="3" key="1">
    <citation type="submission" date="2019-12" db="EMBL/GenBank/DDBJ databases">
        <authorList>
            <person name="Cremers G."/>
        </authorList>
    </citation>
    <scope>NUCLEOTIDE SEQUENCE</scope>
    <source>
        <strain evidence="3">Mbul2</strain>
        <plasmid evidence="3">1</plasmid>
    </source>
</reference>
<dbReference type="Gene3D" id="1.10.10.1550">
    <property type="entry name" value="ROS/MUCR transcriptional regulator protein"/>
    <property type="match status" value="1"/>
</dbReference>
<dbReference type="GO" id="GO:0008270">
    <property type="term" value="F:zinc ion binding"/>
    <property type="evidence" value="ECO:0007669"/>
    <property type="project" value="InterPro"/>
</dbReference>
<dbReference type="GO" id="GO:0006355">
    <property type="term" value="P:regulation of DNA-templated transcription"/>
    <property type="evidence" value="ECO:0007669"/>
    <property type="project" value="InterPro"/>
</dbReference>
<evidence type="ECO:0000313" key="3">
    <source>
        <dbReference type="EMBL" id="CAA2137699.1"/>
    </source>
</evidence>
<evidence type="ECO:0000256" key="2">
    <source>
        <dbReference type="SAM" id="MobiDB-lite"/>
    </source>
</evidence>
<accession>A0A679K075</accession>
<name>A0A679K075_9HYPH</name>
<proteinExistence type="inferred from homology"/>
<feature type="region of interest" description="Disordered" evidence="2">
    <location>
        <begin position="156"/>
        <end position="177"/>
    </location>
</feature>
<dbReference type="AlphaFoldDB" id="A0A679K075"/>
<evidence type="ECO:0000256" key="1">
    <source>
        <dbReference type="ARBA" id="ARBA00007031"/>
    </source>
</evidence>
<dbReference type="GO" id="GO:0003677">
    <property type="term" value="F:DNA binding"/>
    <property type="evidence" value="ECO:0007669"/>
    <property type="project" value="InterPro"/>
</dbReference>
<dbReference type="InterPro" id="IPR008807">
    <property type="entry name" value="ROS_MUCR"/>
</dbReference>
<geneLocation type="plasmid" evidence="3">
    <name>1</name>
</geneLocation>
<organism evidence="3">
    <name type="scientific">Methylobacterium bullatum</name>
    <dbReference type="NCBI Taxonomy" id="570505"/>
    <lineage>
        <taxon>Bacteria</taxon>
        <taxon>Pseudomonadati</taxon>
        <taxon>Pseudomonadota</taxon>
        <taxon>Alphaproteobacteria</taxon>
        <taxon>Hyphomicrobiales</taxon>
        <taxon>Methylobacteriaceae</taxon>
        <taxon>Methylobacterium</taxon>
    </lineage>
</organism>
<dbReference type="Pfam" id="PF05443">
    <property type="entry name" value="ROS_MUCR"/>
    <property type="match status" value="1"/>
</dbReference>
<sequence length="177" mass="18936">MTNQTQNLRIAHVELTADIVAAYVSNNSVPVGTLADLLASVHAAISGIASGGSNASETNKILKPTPAQIKKSITPDGLISFEDGKSYKTLRRHLTIRGLTAEGYRSKYALPDNYPMTSANYSAARSAMAKEFGLGRPRIDMSQSRAVVPEETIVDKTALAPEKPEKALRPRKPTASA</sequence>
<keyword evidence="3" id="KW-0614">Plasmid</keyword>
<comment type="similarity">
    <text evidence="1">Belongs to the ros/MucR family.</text>
</comment>